<dbReference type="InterPro" id="IPR011009">
    <property type="entry name" value="Kinase-like_dom_sf"/>
</dbReference>
<dbReference type="GO" id="GO:0000045">
    <property type="term" value="P:autophagosome assembly"/>
    <property type="evidence" value="ECO:0007669"/>
    <property type="project" value="TreeGrafter"/>
</dbReference>
<protein>
    <recommendedName>
        <fullName evidence="1">non-specific serine/threonine protein kinase</fullName>
        <ecNumber evidence="1">2.7.11.1</ecNumber>
    </recommendedName>
</protein>
<evidence type="ECO:0000313" key="9">
    <source>
        <dbReference type="Proteomes" id="UP000750334"/>
    </source>
</evidence>
<feature type="region of interest" description="Disordered" evidence="6">
    <location>
        <begin position="824"/>
        <end position="877"/>
    </location>
</feature>
<dbReference type="SMART" id="SM00220">
    <property type="entry name" value="S_TKc"/>
    <property type="match status" value="1"/>
</dbReference>
<evidence type="ECO:0000256" key="3">
    <source>
        <dbReference type="ARBA" id="ARBA00022741"/>
    </source>
</evidence>
<dbReference type="GO" id="GO:0005829">
    <property type="term" value="C:cytosol"/>
    <property type="evidence" value="ECO:0007669"/>
    <property type="project" value="TreeGrafter"/>
</dbReference>
<dbReference type="SUPFAM" id="SSF56112">
    <property type="entry name" value="Protein kinase-like (PK-like)"/>
    <property type="match status" value="1"/>
</dbReference>
<comment type="caution">
    <text evidence="8">The sequence shown here is derived from an EMBL/GenBank/DDBJ whole genome shotgun (WGS) entry which is preliminary data.</text>
</comment>
<keyword evidence="2" id="KW-0808">Transferase</keyword>
<dbReference type="AlphaFoldDB" id="A0A9P7BBD3"/>
<keyword evidence="5" id="KW-0067">ATP-binding</keyword>
<evidence type="ECO:0000259" key="7">
    <source>
        <dbReference type="PROSITE" id="PS50011"/>
    </source>
</evidence>
<dbReference type="FunFam" id="1.10.510.10:FF:000942">
    <property type="entry name" value="Serine/threonine-protein kinase KSP1"/>
    <property type="match status" value="1"/>
</dbReference>
<gene>
    <name evidence="8" type="ORF">C6P45_004179</name>
</gene>
<feature type="region of interest" description="Disordered" evidence="6">
    <location>
        <begin position="481"/>
        <end position="510"/>
    </location>
</feature>
<dbReference type="PANTHER" id="PTHR24348">
    <property type="entry name" value="SERINE/THREONINE-PROTEIN KINASE UNC-51-RELATED"/>
    <property type="match status" value="1"/>
</dbReference>
<dbReference type="InterPro" id="IPR008271">
    <property type="entry name" value="Ser/Thr_kinase_AS"/>
</dbReference>
<keyword evidence="3" id="KW-0547">Nucleotide-binding</keyword>
<evidence type="ECO:0000256" key="1">
    <source>
        <dbReference type="ARBA" id="ARBA00012513"/>
    </source>
</evidence>
<feature type="compositionally biased region" description="Low complexity" evidence="6">
    <location>
        <begin position="599"/>
        <end position="626"/>
    </location>
</feature>
<feature type="compositionally biased region" description="Low complexity" evidence="6">
    <location>
        <begin position="488"/>
        <end position="510"/>
    </location>
</feature>
<dbReference type="Gene3D" id="3.30.200.20">
    <property type="entry name" value="Phosphorylase Kinase, domain 1"/>
    <property type="match status" value="1"/>
</dbReference>
<keyword evidence="4" id="KW-0418">Kinase</keyword>
<dbReference type="OrthoDB" id="4062651at2759"/>
<dbReference type="InterPro" id="IPR000719">
    <property type="entry name" value="Prot_kinase_dom"/>
</dbReference>
<feature type="region of interest" description="Disordered" evidence="6">
    <location>
        <begin position="599"/>
        <end position="648"/>
    </location>
</feature>
<dbReference type="GO" id="GO:0004674">
    <property type="term" value="F:protein serine/threonine kinase activity"/>
    <property type="evidence" value="ECO:0007669"/>
    <property type="project" value="UniProtKB-EC"/>
</dbReference>
<dbReference type="GO" id="GO:0005524">
    <property type="term" value="F:ATP binding"/>
    <property type="evidence" value="ECO:0007669"/>
    <property type="project" value="UniProtKB-KW"/>
</dbReference>
<dbReference type="InterPro" id="IPR045269">
    <property type="entry name" value="Atg1-like"/>
</dbReference>
<feature type="compositionally biased region" description="Polar residues" evidence="6">
    <location>
        <begin position="632"/>
        <end position="648"/>
    </location>
</feature>
<dbReference type="EMBL" id="PUHR01000051">
    <property type="protein sequence ID" value="KAG0669039.1"/>
    <property type="molecule type" value="Genomic_DNA"/>
</dbReference>
<evidence type="ECO:0000313" key="8">
    <source>
        <dbReference type="EMBL" id="KAG0669039.1"/>
    </source>
</evidence>
<feature type="compositionally biased region" description="Low complexity" evidence="6">
    <location>
        <begin position="400"/>
        <end position="412"/>
    </location>
</feature>
<dbReference type="Gene3D" id="1.10.510.10">
    <property type="entry name" value="Transferase(Phosphotransferase) domain 1"/>
    <property type="match status" value="1"/>
</dbReference>
<proteinExistence type="predicted"/>
<organism evidence="8 9">
    <name type="scientific">Maudiozyma exigua</name>
    <name type="common">Yeast</name>
    <name type="synonym">Kazachstania exigua</name>
    <dbReference type="NCBI Taxonomy" id="34358"/>
    <lineage>
        <taxon>Eukaryota</taxon>
        <taxon>Fungi</taxon>
        <taxon>Dikarya</taxon>
        <taxon>Ascomycota</taxon>
        <taxon>Saccharomycotina</taxon>
        <taxon>Saccharomycetes</taxon>
        <taxon>Saccharomycetales</taxon>
        <taxon>Saccharomycetaceae</taxon>
        <taxon>Maudiozyma</taxon>
    </lineage>
</organism>
<feature type="region of interest" description="Disordered" evidence="6">
    <location>
        <begin position="343"/>
        <end position="371"/>
    </location>
</feature>
<evidence type="ECO:0000256" key="6">
    <source>
        <dbReference type="SAM" id="MobiDB-lite"/>
    </source>
</evidence>
<feature type="compositionally biased region" description="Low complexity" evidence="6">
    <location>
        <begin position="348"/>
        <end position="362"/>
    </location>
</feature>
<dbReference type="PROSITE" id="PS00108">
    <property type="entry name" value="PROTEIN_KINASE_ST"/>
    <property type="match status" value="1"/>
</dbReference>
<dbReference type="Pfam" id="PF00069">
    <property type="entry name" value="Pkinase"/>
    <property type="match status" value="1"/>
</dbReference>
<dbReference type="GO" id="GO:0000407">
    <property type="term" value="C:phagophore assembly site"/>
    <property type="evidence" value="ECO:0007669"/>
    <property type="project" value="TreeGrafter"/>
</dbReference>
<accession>A0A9P7BBD3</accession>
<name>A0A9P7BBD3_MAUEX</name>
<evidence type="ECO:0000256" key="5">
    <source>
        <dbReference type="ARBA" id="ARBA00022840"/>
    </source>
</evidence>
<reference evidence="8 9" key="1">
    <citation type="submission" date="2020-11" db="EMBL/GenBank/DDBJ databases">
        <title>Kefir isolates.</title>
        <authorList>
            <person name="Marcisauskas S."/>
            <person name="Kim Y."/>
            <person name="Blasche S."/>
        </authorList>
    </citation>
    <scope>NUCLEOTIDE SEQUENCE [LARGE SCALE GENOMIC DNA]</scope>
    <source>
        <strain evidence="8 9">OG2</strain>
    </source>
</reference>
<sequence length="1009" mass="115549">MSMDYELYKEGGILNDRYQKIDDISEGSYGYVSLAKDLKFKKLVAIKYIFKLDSDNYSDNDENESSEKKRELDNELIGKKSLISDAVRSRFSNNVCFEAMYEVDIQTKVGKHKNIAELLDFFDSYIVMEYCTGGDLYEAIKDDIVPRRTKSITYIISQIMDAIEYVHGKGIYHRDIKPENILITGIDWTIKLTDWGLATTDKVSMDRSVGSERYMSPELFESNLDIKERKEPYDCSKVDLWAMGIVFLNIVFHKNPFSIADQTDKSFCYFAANREALFDVFSSMTYDFFQVLRYCLTIDPTNRDLDKMREELNNLVEYTFDDEYYNTLEDEYDIPMSSEISSISKVNGSGTSSITPPSSEPSKMVMPPSSAPVALPTPINSSKPIPHIKNDDFEIKKESSTSTTGTSHTTGNTHHEFKKPYDIPKFKISPQNHPSTTHNDMNNHYNNNNKYHSHDYYNHNKENPMVQRERAKSVPKIKFNRRPRVKNSHNNNNQYYGNSPNSNHNNNYGKNNHYKAFRMRRRNKSKIIKNSRKPLGIPTPNTHINNYIHDFKAKEDNQNFNTRDFFTPPSVQHRYMEGIFDNKNRYHKQQYKNNYLNVHNKNNSNHDSNNNYSKSWNNNNNISNRSSKFRRPSTTGNQAFGNTYYSGNRSRHSFHTSNIPSGTMFKRSTVQHSPGSYIPPNARTNYPTSTSVGMYSSSHIPNISSVLGDSDIENLSDERGRNVAISSALNSAIDDDEVEHDLDDTLFSLDDGDHDYINGMNNLSLDGGMAQQGNNGPRLDKSRNNGSMFGPMDNLHINTSTNRPQHDNNTDLPDLLKSPVMSSTSLNTQQGFNGKPITHNHYLNIPPNATHHHATTNGVKSDVYVPPHHRRSSGYSTNEAVLSVSPNSISIQKNEPISRSFKKPIMPIANSGTTVALQDQDVFRYADNDALIFEDDEDDNGHDKYLNQQNSGRGRRSFGPYQIYDDDDEKNTRLNAYRSNRRTSSIQNEAVGSLEQYKNNWLMLQQPQE</sequence>
<dbReference type="GO" id="GO:0010506">
    <property type="term" value="P:regulation of autophagy"/>
    <property type="evidence" value="ECO:0007669"/>
    <property type="project" value="InterPro"/>
</dbReference>
<feature type="compositionally biased region" description="Basic and acidic residues" evidence="6">
    <location>
        <begin position="413"/>
        <end position="425"/>
    </location>
</feature>
<feature type="region of interest" description="Disordered" evidence="6">
    <location>
        <begin position="935"/>
        <end position="967"/>
    </location>
</feature>
<dbReference type="PROSITE" id="PS50011">
    <property type="entry name" value="PROTEIN_KINASE_DOM"/>
    <property type="match status" value="1"/>
</dbReference>
<feature type="region of interest" description="Disordered" evidence="6">
    <location>
        <begin position="397"/>
        <end position="426"/>
    </location>
</feature>
<dbReference type="GO" id="GO:0016020">
    <property type="term" value="C:membrane"/>
    <property type="evidence" value="ECO:0007669"/>
    <property type="project" value="TreeGrafter"/>
</dbReference>
<dbReference type="Proteomes" id="UP000750334">
    <property type="component" value="Unassembled WGS sequence"/>
</dbReference>
<feature type="domain" description="Protein kinase" evidence="7">
    <location>
        <begin position="18"/>
        <end position="316"/>
    </location>
</feature>
<dbReference type="PANTHER" id="PTHR24348:SF22">
    <property type="entry name" value="NON-SPECIFIC SERINE_THREONINE PROTEIN KINASE"/>
    <property type="match status" value="1"/>
</dbReference>
<dbReference type="EC" id="2.7.11.1" evidence="1"/>
<evidence type="ECO:0000256" key="2">
    <source>
        <dbReference type="ARBA" id="ARBA00022679"/>
    </source>
</evidence>
<dbReference type="GO" id="GO:0005776">
    <property type="term" value="C:autophagosome"/>
    <property type="evidence" value="ECO:0007669"/>
    <property type="project" value="TreeGrafter"/>
</dbReference>
<evidence type="ECO:0000256" key="4">
    <source>
        <dbReference type="ARBA" id="ARBA00022777"/>
    </source>
</evidence>
<keyword evidence="9" id="KW-1185">Reference proteome</keyword>